<dbReference type="SUPFAM" id="SSF52343">
    <property type="entry name" value="Ferredoxin reductase-like, C-terminal NADP-linked domain"/>
    <property type="match status" value="1"/>
</dbReference>
<dbReference type="Ensembl" id="ENSTRUT00000064367.1">
    <property type="protein sequence ID" value="ENSTRUP00000065658.1"/>
    <property type="gene ID" value="ENSTRUG00000009518.3"/>
</dbReference>
<dbReference type="InterPro" id="IPR001433">
    <property type="entry name" value="OxRdtase_FAD/NAD-bd"/>
</dbReference>
<keyword evidence="6" id="KW-0949">S-adenosyl-L-methionine</keyword>
<evidence type="ECO:0000256" key="13">
    <source>
        <dbReference type="SAM" id="MobiDB-lite"/>
    </source>
</evidence>
<dbReference type="InterPro" id="IPR003097">
    <property type="entry name" value="CysJ-like_FAD-binding"/>
</dbReference>
<keyword evidence="5" id="KW-0288">FMN</keyword>
<dbReference type="InterPro" id="IPR001094">
    <property type="entry name" value="Flavdoxin-like"/>
</dbReference>
<evidence type="ECO:0000256" key="7">
    <source>
        <dbReference type="ARBA" id="ARBA00022827"/>
    </source>
</evidence>
<dbReference type="PRINTS" id="PR00371">
    <property type="entry name" value="FPNCR"/>
</dbReference>
<dbReference type="Proteomes" id="UP000005226">
    <property type="component" value="Chromosome 10"/>
</dbReference>
<dbReference type="GO" id="GO:0009086">
    <property type="term" value="P:methionine biosynthetic process"/>
    <property type="evidence" value="ECO:0007669"/>
    <property type="project" value="UniProtKB-KW"/>
</dbReference>
<reference evidence="15" key="3">
    <citation type="submission" date="2025-09" db="UniProtKB">
        <authorList>
            <consortium name="Ensembl"/>
        </authorList>
    </citation>
    <scope>IDENTIFICATION</scope>
</reference>
<evidence type="ECO:0000259" key="14">
    <source>
        <dbReference type="PROSITE" id="PS50902"/>
    </source>
</evidence>
<dbReference type="FunFam" id="3.40.50.360:FF:000059">
    <property type="entry name" value="5-methyltetrahydrofolate-homocysteine methyltransferase reductase"/>
    <property type="match status" value="1"/>
</dbReference>
<sequence length="728" mass="80742">MKPRFVLLYGSQKGQAQAIAEGVAEEAETHGLFAELSCLENNEKYNLETETAPVVFIVSTTGDGEPPDNALKFVRNIKKKTLSSDHYKHISYALLGLGDTNYANFCNCGKAIDRRLRELGASQFYASGYADDGVGLELVVDPWIKGLWNAIKEELSNMTSKQTECVKEEVRDSSKETPDPSTADMQLNLLSIANCQNCKSIGQSEKLANLASPSVSTTQTAGSDLRPDSSSRRIGLSSRTDGALSADAGVASLTHSLPPLSQSALNIPALPPPYLCVSLQEMETTEDVRTIDKNLQEVPISKATQLTRGDSVKTALLLELDISTLPAMTYQPGDAFDVYWPNSATEVEDMLHRLGLQDQRNHRVLISLLKDTKKRGAQVPSYIPQNASLLYLLTWCLEIRSVPKKAFLRALVEYTVDGVQKRRLQELCSKQGTTDYNSFACLLYLLFCLATLCLCIIHAHTCLSTFLSPSIFNSLRYHLYSSCLRHPGKLNFVFNIVEFPACSGRTAGRRGLCTGGLFDLISSRLVLPGNVKSSSKPALPKIHVNLRPTCTFRPPADVSVPFMMVGPGTGVAPFIGFLQQREEQRRQNPLATFGETWLFFGCRHRDQDFLFREELESFVSSGVLSHLQLSFSRDDPEEQEGADETISPTAQRRYVQHNLKLHGRQVTDILLKQKGCIYVCGDARNMAKDVDTTLMEVIKAELGMDQLEAMKTLAALREEKRYLQDIWG</sequence>
<keyword evidence="7" id="KW-0274">FAD</keyword>
<feature type="compositionally biased region" description="Polar residues" evidence="13">
    <location>
        <begin position="212"/>
        <end position="222"/>
    </location>
</feature>
<evidence type="ECO:0000256" key="9">
    <source>
        <dbReference type="ARBA" id="ARBA00023002"/>
    </source>
</evidence>
<dbReference type="PRINTS" id="PR00369">
    <property type="entry name" value="FLAVODOXIN"/>
</dbReference>
<comment type="cofactor">
    <cofactor evidence="2">
        <name>FAD</name>
        <dbReference type="ChEBI" id="CHEBI:57692"/>
    </cofactor>
</comment>
<dbReference type="Gene3D" id="3.40.50.80">
    <property type="entry name" value="Nucleotide-binding domain of ferredoxin-NADP reductase (FNR) module"/>
    <property type="match status" value="1"/>
</dbReference>
<keyword evidence="4" id="KW-0285">Flavoprotein</keyword>
<evidence type="ECO:0000256" key="3">
    <source>
        <dbReference type="ARBA" id="ARBA00022605"/>
    </source>
</evidence>
<dbReference type="Pfam" id="PF00258">
    <property type="entry name" value="Flavodoxin_1"/>
    <property type="match status" value="1"/>
</dbReference>
<evidence type="ECO:0000256" key="12">
    <source>
        <dbReference type="ARBA" id="ARBA00040659"/>
    </source>
</evidence>
<proteinExistence type="predicted"/>
<dbReference type="InterPro" id="IPR023173">
    <property type="entry name" value="NADPH_Cyt_P450_Rdtase_alpha"/>
</dbReference>
<dbReference type="GO" id="GO:0010181">
    <property type="term" value="F:FMN binding"/>
    <property type="evidence" value="ECO:0007669"/>
    <property type="project" value="InterPro"/>
</dbReference>
<comment type="cofactor">
    <cofactor evidence="1">
        <name>FMN</name>
        <dbReference type="ChEBI" id="CHEBI:58210"/>
    </cofactor>
</comment>
<reference evidence="15 16" key="1">
    <citation type="journal article" date="2011" name="Genome Biol. Evol.">
        <title>Integration of the genetic map and genome assembly of fugu facilitates insights into distinct features of genome evolution in teleosts and mammals.</title>
        <authorList>
            <person name="Kai W."/>
            <person name="Kikuchi K."/>
            <person name="Tohari S."/>
            <person name="Chew A.K."/>
            <person name="Tay A."/>
            <person name="Fujiwara A."/>
            <person name="Hosoya S."/>
            <person name="Suetake H."/>
            <person name="Naruse K."/>
            <person name="Brenner S."/>
            <person name="Suzuki Y."/>
            <person name="Venkatesh B."/>
        </authorList>
    </citation>
    <scope>NUCLEOTIDE SEQUENCE [LARGE SCALE GENOMIC DNA]</scope>
</reference>
<dbReference type="GO" id="GO:0050667">
    <property type="term" value="P:homocysteine metabolic process"/>
    <property type="evidence" value="ECO:0007669"/>
    <property type="project" value="TreeGrafter"/>
</dbReference>
<dbReference type="SUPFAM" id="SSF52218">
    <property type="entry name" value="Flavoproteins"/>
    <property type="match status" value="1"/>
</dbReference>
<evidence type="ECO:0000256" key="10">
    <source>
        <dbReference type="ARBA" id="ARBA00023167"/>
    </source>
</evidence>
<feature type="compositionally biased region" description="Basic and acidic residues" evidence="13">
    <location>
        <begin position="164"/>
        <end position="178"/>
    </location>
</feature>
<dbReference type="Gene3D" id="3.40.50.360">
    <property type="match status" value="1"/>
</dbReference>
<dbReference type="InterPro" id="IPR017938">
    <property type="entry name" value="Riboflavin_synthase-like_b-brl"/>
</dbReference>
<dbReference type="GO" id="GO:0005829">
    <property type="term" value="C:cytosol"/>
    <property type="evidence" value="ECO:0007669"/>
    <property type="project" value="TreeGrafter"/>
</dbReference>
<dbReference type="GO" id="GO:0030586">
    <property type="term" value="F:[methionine synthase] reductase (NADPH) activity"/>
    <property type="evidence" value="ECO:0007669"/>
    <property type="project" value="UniProtKB-EC"/>
</dbReference>
<dbReference type="Pfam" id="PF00667">
    <property type="entry name" value="FAD_binding_1"/>
    <property type="match status" value="1"/>
</dbReference>
<dbReference type="PANTHER" id="PTHR19384">
    <property type="entry name" value="NITRIC OXIDE SYNTHASE-RELATED"/>
    <property type="match status" value="1"/>
</dbReference>
<organism evidence="15 16">
    <name type="scientific">Takifugu rubripes</name>
    <name type="common">Japanese pufferfish</name>
    <name type="synonym">Fugu rubripes</name>
    <dbReference type="NCBI Taxonomy" id="31033"/>
    <lineage>
        <taxon>Eukaryota</taxon>
        <taxon>Metazoa</taxon>
        <taxon>Chordata</taxon>
        <taxon>Craniata</taxon>
        <taxon>Vertebrata</taxon>
        <taxon>Euteleostomi</taxon>
        <taxon>Actinopterygii</taxon>
        <taxon>Neopterygii</taxon>
        <taxon>Teleostei</taxon>
        <taxon>Neoteleostei</taxon>
        <taxon>Acanthomorphata</taxon>
        <taxon>Eupercaria</taxon>
        <taxon>Tetraodontiformes</taxon>
        <taxon>Tetradontoidea</taxon>
        <taxon>Tetraodontidae</taxon>
        <taxon>Takifugu</taxon>
    </lineage>
</organism>
<gene>
    <name evidence="15" type="primary">mtrr</name>
</gene>
<keyword evidence="16" id="KW-1185">Reference proteome</keyword>
<accession>A0A674MXF7</accession>
<reference evidence="15" key="2">
    <citation type="submission" date="2025-08" db="UniProtKB">
        <authorList>
            <consortium name="Ensembl"/>
        </authorList>
    </citation>
    <scope>IDENTIFICATION</scope>
</reference>
<evidence type="ECO:0000256" key="8">
    <source>
        <dbReference type="ARBA" id="ARBA00022857"/>
    </source>
</evidence>
<dbReference type="AlphaFoldDB" id="A0A674MXF7"/>
<dbReference type="CDD" id="cd06203">
    <property type="entry name" value="methionine_synthase_red"/>
    <property type="match status" value="1"/>
</dbReference>
<feature type="region of interest" description="Disordered" evidence="13">
    <location>
        <begin position="212"/>
        <end position="240"/>
    </location>
</feature>
<dbReference type="Gene3D" id="1.20.990.10">
    <property type="entry name" value="NADPH-cytochrome p450 Reductase, Chain A, domain 3"/>
    <property type="match status" value="1"/>
</dbReference>
<dbReference type="PROSITE" id="PS50902">
    <property type="entry name" value="FLAVODOXIN_LIKE"/>
    <property type="match status" value="1"/>
</dbReference>
<dbReference type="InterPro" id="IPR039261">
    <property type="entry name" value="FNR_nucleotide-bd"/>
</dbReference>
<feature type="domain" description="Flavodoxin-like" evidence="14">
    <location>
        <begin position="5"/>
        <end position="148"/>
    </location>
</feature>
<dbReference type="Pfam" id="PF00175">
    <property type="entry name" value="NAD_binding_1"/>
    <property type="match status" value="1"/>
</dbReference>
<keyword evidence="10" id="KW-0486">Methionine biosynthesis</keyword>
<keyword evidence="3" id="KW-0028">Amino-acid biosynthesis</keyword>
<dbReference type="PANTHER" id="PTHR19384:SF84">
    <property type="entry name" value="METHIONINE SYNTHASE REDUCTASE"/>
    <property type="match status" value="1"/>
</dbReference>
<evidence type="ECO:0000256" key="1">
    <source>
        <dbReference type="ARBA" id="ARBA00001917"/>
    </source>
</evidence>
<dbReference type="InterPro" id="IPR029039">
    <property type="entry name" value="Flavoprotein-like_sf"/>
</dbReference>
<evidence type="ECO:0000313" key="15">
    <source>
        <dbReference type="Ensembl" id="ENSTRUP00000065658.1"/>
    </source>
</evidence>
<dbReference type="FunFam" id="3.40.50.80:FF:000018">
    <property type="entry name" value="NADPH--cytochrome P450 reductase"/>
    <property type="match status" value="1"/>
</dbReference>
<dbReference type="Gene3D" id="2.40.30.10">
    <property type="entry name" value="Translation factors"/>
    <property type="match status" value="1"/>
</dbReference>
<evidence type="ECO:0000256" key="5">
    <source>
        <dbReference type="ARBA" id="ARBA00022643"/>
    </source>
</evidence>
<evidence type="ECO:0000256" key="4">
    <source>
        <dbReference type="ARBA" id="ARBA00022630"/>
    </source>
</evidence>
<evidence type="ECO:0000256" key="6">
    <source>
        <dbReference type="ARBA" id="ARBA00022691"/>
    </source>
</evidence>
<keyword evidence="9" id="KW-0560">Oxidoreductase</keyword>
<dbReference type="InterPro" id="IPR001709">
    <property type="entry name" value="Flavoprot_Pyr_Nucl_cyt_Rdtase"/>
</dbReference>
<dbReference type="GO" id="GO:0050660">
    <property type="term" value="F:flavin adenine dinucleotide binding"/>
    <property type="evidence" value="ECO:0007669"/>
    <property type="project" value="TreeGrafter"/>
</dbReference>
<feature type="region of interest" description="Disordered" evidence="13">
    <location>
        <begin position="163"/>
        <end position="182"/>
    </location>
</feature>
<dbReference type="EC" id="1.16.1.8" evidence="11"/>
<keyword evidence="8" id="KW-0521">NADP</keyword>
<name>A0A674MXF7_TAKRU</name>
<evidence type="ECO:0000256" key="11">
    <source>
        <dbReference type="ARBA" id="ARBA00039088"/>
    </source>
</evidence>
<evidence type="ECO:0000313" key="16">
    <source>
        <dbReference type="Proteomes" id="UP000005226"/>
    </source>
</evidence>
<dbReference type="FunFam" id="1.20.990.10:FF:000007">
    <property type="entry name" value="Methionine synthase reductase"/>
    <property type="match status" value="1"/>
</dbReference>
<dbReference type="SUPFAM" id="SSF63380">
    <property type="entry name" value="Riboflavin synthase domain-like"/>
    <property type="match status" value="1"/>
</dbReference>
<dbReference type="InterPro" id="IPR008254">
    <property type="entry name" value="Flavodoxin/NO_synth"/>
</dbReference>
<protein>
    <recommendedName>
        <fullName evidence="12">Methionine synthase reductase</fullName>
        <ecNumber evidence="11">1.16.1.8</ecNumber>
    </recommendedName>
</protein>
<evidence type="ECO:0000256" key="2">
    <source>
        <dbReference type="ARBA" id="ARBA00001974"/>
    </source>
</evidence>
<dbReference type="GeneTree" id="ENSGT00940000155822"/>